<feature type="compositionally biased region" description="Polar residues" evidence="1">
    <location>
        <begin position="207"/>
        <end position="216"/>
    </location>
</feature>
<dbReference type="EMBL" id="BLXT01000921">
    <property type="protein sequence ID" value="GFN81233.1"/>
    <property type="molecule type" value="Genomic_DNA"/>
</dbReference>
<feature type="compositionally biased region" description="Polar residues" evidence="1">
    <location>
        <begin position="222"/>
        <end position="231"/>
    </location>
</feature>
<feature type="region of interest" description="Disordered" evidence="1">
    <location>
        <begin position="1"/>
        <end position="132"/>
    </location>
</feature>
<organism evidence="2 3">
    <name type="scientific">Plakobranchus ocellatus</name>
    <dbReference type="NCBI Taxonomy" id="259542"/>
    <lineage>
        <taxon>Eukaryota</taxon>
        <taxon>Metazoa</taxon>
        <taxon>Spiralia</taxon>
        <taxon>Lophotrochozoa</taxon>
        <taxon>Mollusca</taxon>
        <taxon>Gastropoda</taxon>
        <taxon>Heterobranchia</taxon>
        <taxon>Euthyneura</taxon>
        <taxon>Panpulmonata</taxon>
        <taxon>Sacoglossa</taxon>
        <taxon>Placobranchoidea</taxon>
        <taxon>Plakobranchidae</taxon>
        <taxon>Plakobranchus</taxon>
    </lineage>
</organism>
<evidence type="ECO:0000256" key="1">
    <source>
        <dbReference type="SAM" id="MobiDB-lite"/>
    </source>
</evidence>
<feature type="compositionally biased region" description="Acidic residues" evidence="1">
    <location>
        <begin position="25"/>
        <end position="83"/>
    </location>
</feature>
<name>A0AAV3YGT6_9GAST</name>
<feature type="compositionally biased region" description="Basic and acidic residues" evidence="1">
    <location>
        <begin position="84"/>
        <end position="132"/>
    </location>
</feature>
<feature type="region of interest" description="Disordered" evidence="1">
    <location>
        <begin position="206"/>
        <end position="231"/>
    </location>
</feature>
<comment type="caution">
    <text evidence="2">The sequence shown here is derived from an EMBL/GenBank/DDBJ whole genome shotgun (WGS) entry which is preliminary data.</text>
</comment>
<evidence type="ECO:0000313" key="3">
    <source>
        <dbReference type="Proteomes" id="UP000735302"/>
    </source>
</evidence>
<accession>A0AAV3YGT6</accession>
<keyword evidence="3" id="KW-1185">Reference proteome</keyword>
<sequence>MSIILCFQGSAGVVDIEGKEKQVEDEKEDDGEEEEQEYEKDNECEEEEEQEYEKDDECEEEEEQEEEEYEKDDECEEEEEQEEEEKKKTENVGKGKGKRVDKEEERENKKEREEYERMEWGKADEEGDNGRKMKRLVEEEEKEEDGDDFIWQRGILIGLKKNNVLTAFSGTRGEIFLSWFDHPVNIIRTTKAKGLRRPPSNARAKSAIQTHPSPLNQPIYPSVTTMERQPA</sequence>
<gene>
    <name evidence="2" type="ORF">PoB_000773900</name>
</gene>
<protein>
    <submittedName>
        <fullName evidence="2">Uncharacterized protein</fullName>
    </submittedName>
</protein>
<evidence type="ECO:0000313" key="2">
    <source>
        <dbReference type="EMBL" id="GFN81233.1"/>
    </source>
</evidence>
<dbReference type="Proteomes" id="UP000735302">
    <property type="component" value="Unassembled WGS sequence"/>
</dbReference>
<reference evidence="2 3" key="1">
    <citation type="journal article" date="2021" name="Elife">
        <title>Chloroplast acquisition without the gene transfer in kleptoplastic sea slugs, Plakobranchus ocellatus.</title>
        <authorList>
            <person name="Maeda T."/>
            <person name="Takahashi S."/>
            <person name="Yoshida T."/>
            <person name="Shimamura S."/>
            <person name="Takaki Y."/>
            <person name="Nagai Y."/>
            <person name="Toyoda A."/>
            <person name="Suzuki Y."/>
            <person name="Arimoto A."/>
            <person name="Ishii H."/>
            <person name="Satoh N."/>
            <person name="Nishiyama T."/>
            <person name="Hasebe M."/>
            <person name="Maruyama T."/>
            <person name="Minagawa J."/>
            <person name="Obokata J."/>
            <person name="Shigenobu S."/>
        </authorList>
    </citation>
    <scope>NUCLEOTIDE SEQUENCE [LARGE SCALE GENOMIC DNA]</scope>
</reference>
<dbReference type="AlphaFoldDB" id="A0AAV3YGT6"/>
<proteinExistence type="predicted"/>